<feature type="region of interest" description="Disordered" evidence="1">
    <location>
        <begin position="111"/>
        <end position="168"/>
    </location>
</feature>
<dbReference type="AlphaFoldDB" id="A0A9W8LZU1"/>
<organism evidence="3 4">
    <name type="scientific">Coemansia brasiliensis</name>
    <dbReference type="NCBI Taxonomy" id="2650707"/>
    <lineage>
        <taxon>Eukaryota</taxon>
        <taxon>Fungi</taxon>
        <taxon>Fungi incertae sedis</taxon>
        <taxon>Zoopagomycota</taxon>
        <taxon>Kickxellomycotina</taxon>
        <taxon>Kickxellomycetes</taxon>
        <taxon>Kickxellales</taxon>
        <taxon>Kickxellaceae</taxon>
        <taxon>Coemansia</taxon>
    </lineage>
</organism>
<proteinExistence type="predicted"/>
<dbReference type="OrthoDB" id="2507140at2759"/>
<dbReference type="EMBL" id="JANBUW010000038">
    <property type="protein sequence ID" value="KAJ2850241.1"/>
    <property type="molecule type" value="Genomic_DNA"/>
</dbReference>
<sequence length="203" mass="21850">MLNGICISFLFASLVAAAVPGMDLLSSPTIATQPPQLPPGPKTCNAQNVLDNCLAVEGQALAMCSYSDWACKCQAQKSIAGCFSNCPSDEARSAHEGQVTVFCNAAKRAQEEEEKSKSSSKSHPTSKDSANEEDIEQTQSAQQQDNSDDEHRRHRQQSQQRKKNNNAENTLASFSAESGSVSSQFKLLGQMEIIALLAILLVS</sequence>
<evidence type="ECO:0000313" key="4">
    <source>
        <dbReference type="Proteomes" id="UP001139887"/>
    </source>
</evidence>
<feature type="signal peptide" evidence="2">
    <location>
        <begin position="1"/>
        <end position="17"/>
    </location>
</feature>
<accession>A0A9W8LZU1</accession>
<keyword evidence="4" id="KW-1185">Reference proteome</keyword>
<reference evidence="3" key="1">
    <citation type="submission" date="2022-07" db="EMBL/GenBank/DDBJ databases">
        <title>Phylogenomic reconstructions and comparative analyses of Kickxellomycotina fungi.</title>
        <authorList>
            <person name="Reynolds N.K."/>
            <person name="Stajich J.E."/>
            <person name="Barry K."/>
            <person name="Grigoriev I.V."/>
            <person name="Crous P."/>
            <person name="Smith M.E."/>
        </authorList>
    </citation>
    <scope>NUCLEOTIDE SEQUENCE</scope>
    <source>
        <strain evidence="3">NRRL 1566</strain>
    </source>
</reference>
<name>A0A9W8LZU1_9FUNG</name>
<gene>
    <name evidence="3" type="ORF">IWW36_002037</name>
</gene>
<evidence type="ECO:0000256" key="1">
    <source>
        <dbReference type="SAM" id="MobiDB-lite"/>
    </source>
</evidence>
<dbReference type="Proteomes" id="UP001139887">
    <property type="component" value="Unassembled WGS sequence"/>
</dbReference>
<evidence type="ECO:0000256" key="2">
    <source>
        <dbReference type="SAM" id="SignalP"/>
    </source>
</evidence>
<evidence type="ECO:0000313" key="3">
    <source>
        <dbReference type="EMBL" id="KAJ2850241.1"/>
    </source>
</evidence>
<comment type="caution">
    <text evidence="3">The sequence shown here is derived from an EMBL/GenBank/DDBJ whole genome shotgun (WGS) entry which is preliminary data.</text>
</comment>
<keyword evidence="2" id="KW-0732">Signal</keyword>
<protein>
    <submittedName>
        <fullName evidence="3">Uncharacterized protein</fullName>
    </submittedName>
</protein>
<feature type="compositionally biased region" description="Basic residues" evidence="1">
    <location>
        <begin position="152"/>
        <end position="164"/>
    </location>
</feature>
<feature type="chain" id="PRO_5040791899" evidence="2">
    <location>
        <begin position="18"/>
        <end position="203"/>
    </location>
</feature>